<dbReference type="GO" id="GO:0005829">
    <property type="term" value="C:cytosol"/>
    <property type="evidence" value="ECO:0007669"/>
    <property type="project" value="InterPro"/>
</dbReference>
<evidence type="ECO:0000256" key="10">
    <source>
        <dbReference type="ARBA" id="ARBA00034478"/>
    </source>
</evidence>
<evidence type="ECO:0000256" key="7">
    <source>
        <dbReference type="ARBA" id="ARBA00023002"/>
    </source>
</evidence>
<dbReference type="GO" id="GO:0035999">
    <property type="term" value="P:tetrahydrofolate interconversion"/>
    <property type="evidence" value="ECO:0007669"/>
    <property type="project" value="UniProtKB-UniPathway"/>
</dbReference>
<evidence type="ECO:0000256" key="8">
    <source>
        <dbReference type="ARBA" id="ARBA00023027"/>
    </source>
</evidence>
<evidence type="ECO:0000256" key="9">
    <source>
        <dbReference type="ARBA" id="ARBA00023167"/>
    </source>
</evidence>
<evidence type="ECO:0000256" key="6">
    <source>
        <dbReference type="ARBA" id="ARBA00022827"/>
    </source>
</evidence>
<reference evidence="12" key="1">
    <citation type="submission" date="2018-06" db="EMBL/GenBank/DDBJ databases">
        <authorList>
            <person name="Zhirakovskaya E."/>
        </authorList>
    </citation>
    <scope>NUCLEOTIDE SEQUENCE</scope>
</reference>
<dbReference type="InterPro" id="IPR003171">
    <property type="entry name" value="Mehydrof_redctse-like"/>
</dbReference>
<accession>A0A3B0SZV4</accession>
<dbReference type="InterPro" id="IPR004620">
    <property type="entry name" value="MTHF_reductase_bac"/>
</dbReference>
<dbReference type="SUPFAM" id="SSF51730">
    <property type="entry name" value="FAD-linked oxidoreductase"/>
    <property type="match status" value="1"/>
</dbReference>
<dbReference type="AlphaFoldDB" id="A0A3B0SZV4"/>
<dbReference type="Gene3D" id="3.20.20.220">
    <property type="match status" value="1"/>
</dbReference>
<evidence type="ECO:0000256" key="4">
    <source>
        <dbReference type="ARBA" id="ARBA00022605"/>
    </source>
</evidence>
<comment type="pathway">
    <text evidence="2">One-carbon metabolism; tetrahydrofolate interconversion.</text>
</comment>
<evidence type="ECO:0000256" key="3">
    <source>
        <dbReference type="ARBA" id="ARBA00006743"/>
    </source>
</evidence>
<evidence type="ECO:0000256" key="5">
    <source>
        <dbReference type="ARBA" id="ARBA00022630"/>
    </source>
</evidence>
<keyword evidence="8" id="KW-0520">NAD</keyword>
<protein>
    <recommendedName>
        <fullName evidence="11">methylenetetrahydrofolate reductase (NADH)</fullName>
        <ecNumber evidence="11">1.5.1.54</ecNumber>
    </recommendedName>
</protein>
<keyword evidence="9" id="KW-0486">Methionine biosynthesis</keyword>
<gene>
    <name evidence="12" type="ORF">MNBD_ALPHA09-917</name>
</gene>
<evidence type="ECO:0000313" key="12">
    <source>
        <dbReference type="EMBL" id="VAW11158.1"/>
    </source>
</evidence>
<keyword evidence="7 12" id="KW-0560">Oxidoreductase</keyword>
<dbReference type="GO" id="GO:0071949">
    <property type="term" value="F:FAD binding"/>
    <property type="evidence" value="ECO:0007669"/>
    <property type="project" value="TreeGrafter"/>
</dbReference>
<dbReference type="EC" id="1.5.1.54" evidence="11"/>
<organism evidence="12">
    <name type="scientific">hydrothermal vent metagenome</name>
    <dbReference type="NCBI Taxonomy" id="652676"/>
    <lineage>
        <taxon>unclassified sequences</taxon>
        <taxon>metagenomes</taxon>
        <taxon>ecological metagenomes</taxon>
    </lineage>
</organism>
<name>A0A3B0SZV4_9ZZZZ</name>
<evidence type="ECO:0000256" key="1">
    <source>
        <dbReference type="ARBA" id="ARBA00001974"/>
    </source>
</evidence>
<dbReference type="GO" id="GO:0009086">
    <property type="term" value="P:methionine biosynthetic process"/>
    <property type="evidence" value="ECO:0007669"/>
    <property type="project" value="UniProtKB-KW"/>
</dbReference>
<dbReference type="NCBIfam" id="TIGR00676">
    <property type="entry name" value="fadh2"/>
    <property type="match status" value="1"/>
</dbReference>
<keyword evidence="4" id="KW-0028">Amino-acid biosynthesis</keyword>
<evidence type="ECO:0000256" key="2">
    <source>
        <dbReference type="ARBA" id="ARBA00004777"/>
    </source>
</evidence>
<evidence type="ECO:0000256" key="11">
    <source>
        <dbReference type="ARBA" id="ARBA00034529"/>
    </source>
</evidence>
<dbReference type="PANTHER" id="PTHR45754:SF3">
    <property type="entry name" value="METHYLENETETRAHYDROFOLATE REDUCTASE (NADPH)"/>
    <property type="match status" value="1"/>
</dbReference>
<sequence length="299" mass="32204">MRGWKGGAAPKVSFEFFPPNSEKMEARLWDSLRRLEPIGPEFVSVTYGAGGSTRERTHRTVTRILAQTGLRAAAHLTCIAASKTEIDDIVQRYWAGGVRHIVALRGDPTAGAGPGAAPAPYAPHAHGYANTAELIAGIKKQHDFEVSVGCHPEIHPESPSLAHDLDVLKAKIDAGATRAITQFFFEPDTYFRFADAAADAGITVPIVPGIMLQPNFSGLKRMAAMCRTHLPRRIADLFDGLDDDPETREALTAQLAAELCNGLATGGVDHFHFYTLNRAGLALATARLLSLTSQNRNAA</sequence>
<proteinExistence type="inferred from homology"/>
<comment type="similarity">
    <text evidence="3">Belongs to the methylenetetrahydrofolate reductase family.</text>
</comment>
<dbReference type="CDD" id="cd00537">
    <property type="entry name" value="MTHFR"/>
    <property type="match status" value="1"/>
</dbReference>
<dbReference type="PANTHER" id="PTHR45754">
    <property type="entry name" value="METHYLENETETRAHYDROFOLATE REDUCTASE"/>
    <property type="match status" value="1"/>
</dbReference>
<keyword evidence="6" id="KW-0274">FAD</keyword>
<comment type="pathway">
    <text evidence="10">Amino-acid biosynthesis; L-methionine biosynthesis via de novo pathway.</text>
</comment>
<keyword evidence="5" id="KW-0285">Flavoprotein</keyword>
<dbReference type="InterPro" id="IPR029041">
    <property type="entry name" value="FAD-linked_oxidoreductase-like"/>
</dbReference>
<dbReference type="Pfam" id="PF02219">
    <property type="entry name" value="MTHFR"/>
    <property type="match status" value="1"/>
</dbReference>
<comment type="cofactor">
    <cofactor evidence="1">
        <name>FAD</name>
        <dbReference type="ChEBI" id="CHEBI:57692"/>
    </cofactor>
</comment>
<dbReference type="EMBL" id="UOEM01000029">
    <property type="protein sequence ID" value="VAW11158.1"/>
    <property type="molecule type" value="Genomic_DNA"/>
</dbReference>
<dbReference type="GO" id="GO:0106312">
    <property type="term" value="F:methylenetetrahydrofolate reductase (NADH) activity"/>
    <property type="evidence" value="ECO:0007669"/>
    <property type="project" value="UniProtKB-EC"/>
</dbReference>
<dbReference type="UniPathway" id="UPA00193"/>